<comment type="similarity">
    <text evidence="1">Belongs to the GeBP family.</text>
</comment>
<dbReference type="OrthoDB" id="1885109at2759"/>
<dbReference type="InterPro" id="IPR053932">
    <property type="entry name" value="GeBP-like_DBD"/>
</dbReference>
<keyword evidence="5" id="KW-1185">Reference proteome</keyword>
<organism evidence="4 5">
    <name type="scientific">Jatropha curcas</name>
    <name type="common">Barbados nut</name>
    <dbReference type="NCBI Taxonomy" id="180498"/>
    <lineage>
        <taxon>Eukaryota</taxon>
        <taxon>Viridiplantae</taxon>
        <taxon>Streptophyta</taxon>
        <taxon>Embryophyta</taxon>
        <taxon>Tracheophyta</taxon>
        <taxon>Spermatophyta</taxon>
        <taxon>Magnoliopsida</taxon>
        <taxon>eudicotyledons</taxon>
        <taxon>Gunneridae</taxon>
        <taxon>Pentapetalae</taxon>
        <taxon>rosids</taxon>
        <taxon>fabids</taxon>
        <taxon>Malpighiales</taxon>
        <taxon>Euphorbiaceae</taxon>
        <taxon>Crotonoideae</taxon>
        <taxon>Jatropheae</taxon>
        <taxon>Jatropha</taxon>
    </lineage>
</organism>
<feature type="region of interest" description="Disordered" evidence="2">
    <location>
        <begin position="23"/>
        <end position="79"/>
    </location>
</feature>
<dbReference type="GO" id="GO:0005634">
    <property type="term" value="C:nucleus"/>
    <property type="evidence" value="ECO:0007669"/>
    <property type="project" value="TreeGrafter"/>
</dbReference>
<dbReference type="PANTHER" id="PTHR31662">
    <property type="entry name" value="BNAANNG10740D PROTEIN-RELATED"/>
    <property type="match status" value="1"/>
</dbReference>
<feature type="domain" description="Glabrous enhancer-binding protein-like DBD" evidence="3">
    <location>
        <begin position="117"/>
        <end position="210"/>
    </location>
</feature>
<dbReference type="Pfam" id="PF04504">
    <property type="entry name" value="GeBP-like_DBD"/>
    <property type="match status" value="1"/>
</dbReference>
<gene>
    <name evidence="4" type="ORF">JCGZ_13441</name>
</gene>
<evidence type="ECO:0000256" key="1">
    <source>
        <dbReference type="ARBA" id="ARBA00010820"/>
    </source>
</evidence>
<feature type="compositionally biased region" description="Low complexity" evidence="2">
    <location>
        <begin position="65"/>
        <end position="77"/>
    </location>
</feature>
<evidence type="ECO:0000313" key="4">
    <source>
        <dbReference type="EMBL" id="KDP33176.1"/>
    </source>
</evidence>
<dbReference type="InterPro" id="IPR007592">
    <property type="entry name" value="GEBP"/>
</dbReference>
<dbReference type="STRING" id="180498.A0A067KAB0"/>
<protein>
    <recommendedName>
        <fullName evidence="3">Glabrous enhancer-binding protein-like DBD domain-containing protein</fullName>
    </recommendedName>
</protein>
<evidence type="ECO:0000259" key="3">
    <source>
        <dbReference type="Pfam" id="PF04504"/>
    </source>
</evidence>
<evidence type="ECO:0000256" key="2">
    <source>
        <dbReference type="SAM" id="MobiDB-lite"/>
    </source>
</evidence>
<accession>A0A067KAB0</accession>
<proteinExistence type="inferred from homology"/>
<reference evidence="4 5" key="1">
    <citation type="journal article" date="2014" name="PLoS ONE">
        <title>Global Analysis of Gene Expression Profiles in Physic Nut (Jatropha curcas L.) Seedlings Exposed to Salt Stress.</title>
        <authorList>
            <person name="Zhang L."/>
            <person name="Zhang C."/>
            <person name="Wu P."/>
            <person name="Chen Y."/>
            <person name="Li M."/>
            <person name="Jiang H."/>
            <person name="Wu G."/>
        </authorList>
    </citation>
    <scope>NUCLEOTIDE SEQUENCE [LARGE SCALE GENOMIC DNA]</scope>
    <source>
        <strain evidence="5">cv. GZQX0401</strain>
        <tissue evidence="4">Young leaves</tissue>
    </source>
</reference>
<dbReference type="Proteomes" id="UP000027138">
    <property type="component" value="Unassembled WGS sequence"/>
</dbReference>
<dbReference type="PANTHER" id="PTHR31662:SF8">
    <property type="entry name" value="EXPRESSED PROTEIN"/>
    <property type="match status" value="1"/>
</dbReference>
<dbReference type="GO" id="GO:0006355">
    <property type="term" value="P:regulation of DNA-templated transcription"/>
    <property type="evidence" value="ECO:0007669"/>
    <property type="project" value="InterPro"/>
</dbReference>
<sequence length="332" mass="37606">MVLVPNKTVISVTKLTIFYRRRNKPKQRAPTHRLEGFTGLAMDSTPLPEPEPEPETQPIFHQRLSPKSHSSSSSSASKLPIKRKTPFLLTTAPSIVDPDSTSITTVDFDSKPPPFKFHRIWTEPDEIRFLQGLLDSVSDGLSFPRDLPIFYRKFSKTTSHPYSKSQLSEKLRRLRKKFRVISSRLARGLNPSLLSPHDRSLFDLSNKLWSPEFASVSPFSANKTNSNDSNLIGVRVSFSPVLPVDFGPLDLDDGFDDGNIIKTSEAREGKDCGVERSTVAKSVLNVFDECLKEFQMVIARESLRYSGDFKGFESRFREQRVAEMDVLAQRLR</sequence>
<evidence type="ECO:0000313" key="5">
    <source>
        <dbReference type="Proteomes" id="UP000027138"/>
    </source>
</evidence>
<name>A0A067KAB0_JATCU</name>
<dbReference type="AlphaFoldDB" id="A0A067KAB0"/>
<dbReference type="EMBL" id="KK914553">
    <property type="protein sequence ID" value="KDP33176.1"/>
    <property type="molecule type" value="Genomic_DNA"/>
</dbReference>